<dbReference type="InterPro" id="IPR006674">
    <property type="entry name" value="HD_domain"/>
</dbReference>
<evidence type="ECO:0000313" key="3">
    <source>
        <dbReference type="EMBL" id="ERJ17604.1"/>
    </source>
</evidence>
<dbReference type="InterPro" id="IPR006675">
    <property type="entry name" value="HDIG_dom"/>
</dbReference>
<feature type="domain" description="HD-GYP" evidence="2">
    <location>
        <begin position="139"/>
        <end position="334"/>
    </location>
</feature>
<dbReference type="PANTHER" id="PTHR43155">
    <property type="entry name" value="CYCLIC DI-GMP PHOSPHODIESTERASE PA4108-RELATED"/>
    <property type="match status" value="1"/>
</dbReference>
<dbReference type="NCBIfam" id="TIGR00277">
    <property type="entry name" value="HDIG"/>
    <property type="match status" value="1"/>
</dbReference>
<dbReference type="Proteomes" id="UP000006242">
    <property type="component" value="Unassembled WGS sequence"/>
</dbReference>
<gene>
    <name evidence="3" type="ORF">SSPSH_003584</name>
</gene>
<dbReference type="SUPFAM" id="SSF109604">
    <property type="entry name" value="HD-domain/PDEase-like"/>
    <property type="match status" value="1"/>
</dbReference>
<reference evidence="3 4" key="1">
    <citation type="journal article" date="2011" name="J. Bacteriol.">
        <title>Genome sequence of Salinisphaera shabanensis, a gammaproteobacterium from the harsh, variable environment of the brine-seawater interface of the Shaban Deep in the Red Sea.</title>
        <authorList>
            <person name="Antunes A."/>
            <person name="Alam I."/>
            <person name="Bajic V.B."/>
            <person name="Stingl U."/>
        </authorList>
    </citation>
    <scope>NUCLEOTIDE SEQUENCE [LARGE SCALE GENOMIC DNA]</scope>
    <source>
        <strain evidence="3 4">E1L3A</strain>
    </source>
</reference>
<dbReference type="RefSeq" id="WP_006915273.1">
    <property type="nucleotide sequence ID" value="NZ_AFNV02000033.1"/>
</dbReference>
<accession>U2FN21</accession>
<dbReference type="Pfam" id="PF11871">
    <property type="entry name" value="DUF3391"/>
    <property type="match status" value="1"/>
</dbReference>
<dbReference type="InterPro" id="IPR021812">
    <property type="entry name" value="DUF3391"/>
</dbReference>
<comment type="caution">
    <text evidence="3">The sequence shown here is derived from an EMBL/GenBank/DDBJ whole genome shotgun (WGS) entry which is preliminary data.</text>
</comment>
<proteinExistence type="predicted"/>
<evidence type="ECO:0000313" key="4">
    <source>
        <dbReference type="Proteomes" id="UP000006242"/>
    </source>
</evidence>
<evidence type="ECO:0000259" key="1">
    <source>
        <dbReference type="PROSITE" id="PS51831"/>
    </source>
</evidence>
<dbReference type="PROSITE" id="PS51831">
    <property type="entry name" value="HD"/>
    <property type="match status" value="1"/>
</dbReference>
<keyword evidence="4" id="KW-1185">Reference proteome</keyword>
<dbReference type="Pfam" id="PF13487">
    <property type="entry name" value="HD_5"/>
    <property type="match status" value="1"/>
</dbReference>
<evidence type="ECO:0000259" key="2">
    <source>
        <dbReference type="PROSITE" id="PS51832"/>
    </source>
</evidence>
<dbReference type="eggNOG" id="COG2206">
    <property type="taxonomic scope" value="Bacteria"/>
</dbReference>
<dbReference type="GO" id="GO:0008081">
    <property type="term" value="F:phosphoric diester hydrolase activity"/>
    <property type="evidence" value="ECO:0007669"/>
    <property type="project" value="UniProtKB-ARBA"/>
</dbReference>
<dbReference type="EMBL" id="AFNV02000033">
    <property type="protein sequence ID" value="ERJ17604.1"/>
    <property type="molecule type" value="Genomic_DNA"/>
</dbReference>
<dbReference type="Gene3D" id="1.10.3210.10">
    <property type="entry name" value="Hypothetical protein af1432"/>
    <property type="match status" value="1"/>
</dbReference>
<reference evidence="3 4" key="2">
    <citation type="journal article" date="2013" name="PLoS ONE">
        <title>INDIGO - INtegrated Data Warehouse of MIcrobial GenOmes with Examples from the Red Sea Extremophiles.</title>
        <authorList>
            <person name="Alam I."/>
            <person name="Antunes A."/>
            <person name="Kamau A.A."/>
            <person name="Ba Alawi W."/>
            <person name="Kalkatawi M."/>
            <person name="Stingl U."/>
            <person name="Bajic V.B."/>
        </authorList>
    </citation>
    <scope>NUCLEOTIDE SEQUENCE [LARGE SCALE GENOMIC DNA]</scope>
    <source>
        <strain evidence="3 4">E1L3A</strain>
    </source>
</reference>
<dbReference type="AlphaFoldDB" id="U2FN21"/>
<protein>
    <submittedName>
        <fullName evidence="3">Metal dependent phosphohydrolase protein</fullName>
    </submittedName>
</protein>
<dbReference type="STRING" id="1033802.SSPSH_003584"/>
<dbReference type="PROSITE" id="PS51832">
    <property type="entry name" value="HD_GYP"/>
    <property type="match status" value="1"/>
</dbReference>
<dbReference type="OrthoDB" id="9802066at2"/>
<dbReference type="SMART" id="SM00471">
    <property type="entry name" value="HDc"/>
    <property type="match status" value="1"/>
</dbReference>
<sequence>MLRYAKKIPVTELEPGMYVEALDRPWLETDYLLEGVYIKTRADIERLSRQVEYVYISAPPKTHRVPLPARPEPLGFSRRGVAPAAVYSRSPQSFSAELAQARLIRDQARDFVLSIQADARAGETLEDRDARELVVQMMASVSRNPDALVWFTNLKNRDEYTALHSMNVCMLSVALATTMGEPEANVEEMGVGALLHDVGKMKVPMDILHKPARLSADEFAVVKRHPQYGVQLLEQGSQLSAESLRIVREHHERMNGHGYPDGLQGDQISHYAQIVAIADVYDAMTSDRVYQDSRSPGEVMKLMSRSQGDFNPELMGQFVHTLGAYPVGSLIELNTGEVGFVVPSEERQPRPTILVVLDHRKRRYFPQRMRDLNRFPRFRIVRTLANGDYGVDIDDYAAAWS</sequence>
<dbReference type="InterPro" id="IPR037522">
    <property type="entry name" value="HD_GYP_dom"/>
</dbReference>
<organism evidence="3 4">
    <name type="scientific">Salinisphaera shabanensis E1L3A</name>
    <dbReference type="NCBI Taxonomy" id="1033802"/>
    <lineage>
        <taxon>Bacteria</taxon>
        <taxon>Pseudomonadati</taxon>
        <taxon>Pseudomonadota</taxon>
        <taxon>Gammaproteobacteria</taxon>
        <taxon>Salinisphaerales</taxon>
        <taxon>Salinisphaeraceae</taxon>
        <taxon>Salinisphaera</taxon>
    </lineage>
</organism>
<feature type="domain" description="HD" evidence="1">
    <location>
        <begin position="161"/>
        <end position="284"/>
    </location>
</feature>
<dbReference type="CDD" id="cd00077">
    <property type="entry name" value="HDc"/>
    <property type="match status" value="1"/>
</dbReference>
<name>U2FN21_9GAMM</name>
<dbReference type="InterPro" id="IPR003607">
    <property type="entry name" value="HD/PDEase_dom"/>
</dbReference>
<dbReference type="PANTHER" id="PTHR43155:SF2">
    <property type="entry name" value="CYCLIC DI-GMP PHOSPHODIESTERASE PA4108"/>
    <property type="match status" value="1"/>
</dbReference>